<dbReference type="SUPFAM" id="SSF109998">
    <property type="entry name" value="Triger factor/SurA peptide-binding domain-like"/>
    <property type="match status" value="1"/>
</dbReference>
<dbReference type="GO" id="GO:0003755">
    <property type="term" value="F:peptidyl-prolyl cis-trans isomerase activity"/>
    <property type="evidence" value="ECO:0007669"/>
    <property type="project" value="InterPro"/>
</dbReference>
<keyword evidence="5" id="KW-1185">Reference proteome</keyword>
<dbReference type="PATRIC" id="fig|413882.6.peg.1278"/>
<dbReference type="InterPro" id="IPR014274">
    <property type="entry name" value="PPIase_EpsD"/>
</dbReference>
<evidence type="ECO:0000256" key="2">
    <source>
        <dbReference type="SAM" id="MobiDB-lite"/>
    </source>
</evidence>
<dbReference type="Gene3D" id="1.10.8.1040">
    <property type="match status" value="1"/>
</dbReference>
<dbReference type="PROSITE" id="PS51257">
    <property type="entry name" value="PROKAR_LIPOPROTEIN"/>
    <property type="match status" value="1"/>
</dbReference>
<evidence type="ECO:0000313" key="4">
    <source>
        <dbReference type="EMBL" id="AKJ27906.1"/>
    </source>
</evidence>
<dbReference type="PANTHER" id="PTHR47637:SF1">
    <property type="entry name" value="CHAPERONE SURA"/>
    <property type="match status" value="1"/>
</dbReference>
<dbReference type="NCBIfam" id="TIGR02925">
    <property type="entry name" value="cis_trans_EpsD"/>
    <property type="match status" value="1"/>
</dbReference>
<keyword evidence="4" id="KW-0413">Isomerase</keyword>
<dbReference type="Gene3D" id="3.10.50.40">
    <property type="match status" value="1"/>
</dbReference>
<feature type="domain" description="PpiC" evidence="3">
    <location>
        <begin position="118"/>
        <end position="235"/>
    </location>
</feature>
<dbReference type="Pfam" id="PF13145">
    <property type="entry name" value="Rotamase_2"/>
    <property type="match status" value="1"/>
</dbReference>
<organism evidence="4 5">
    <name type="scientific">Caldimonas brevitalea</name>
    <dbReference type="NCBI Taxonomy" id="413882"/>
    <lineage>
        <taxon>Bacteria</taxon>
        <taxon>Pseudomonadati</taxon>
        <taxon>Pseudomonadota</taxon>
        <taxon>Betaproteobacteria</taxon>
        <taxon>Burkholderiales</taxon>
        <taxon>Sphaerotilaceae</taxon>
        <taxon>Caldimonas</taxon>
    </lineage>
</organism>
<accession>A0A0G3BKL8</accession>
<evidence type="ECO:0000313" key="5">
    <source>
        <dbReference type="Proteomes" id="UP000035352"/>
    </source>
</evidence>
<dbReference type="InterPro" id="IPR027304">
    <property type="entry name" value="Trigger_fact/SurA_dom_sf"/>
</dbReference>
<dbReference type="InterPro" id="IPR000297">
    <property type="entry name" value="PPIase_PpiC"/>
</dbReference>
<evidence type="ECO:0000256" key="1">
    <source>
        <dbReference type="ARBA" id="ARBA00022729"/>
    </source>
</evidence>
<feature type="region of interest" description="Disordered" evidence="2">
    <location>
        <begin position="280"/>
        <end position="300"/>
    </location>
</feature>
<evidence type="ECO:0000259" key="3">
    <source>
        <dbReference type="Pfam" id="PF13145"/>
    </source>
</evidence>
<dbReference type="Pfam" id="PF13624">
    <property type="entry name" value="SurA_N_3"/>
    <property type="match status" value="1"/>
</dbReference>
<reference evidence="4 5" key="1">
    <citation type="submission" date="2015-05" db="EMBL/GenBank/DDBJ databases">
        <authorList>
            <person name="Tang B."/>
            <person name="Yu Y."/>
        </authorList>
    </citation>
    <scope>NUCLEOTIDE SEQUENCE [LARGE SCALE GENOMIC DNA]</scope>
    <source>
        <strain evidence="4 5">DSM 7029</strain>
    </source>
</reference>
<dbReference type="PANTHER" id="PTHR47637">
    <property type="entry name" value="CHAPERONE SURA"/>
    <property type="match status" value="1"/>
</dbReference>
<proteinExistence type="predicted"/>
<sequence length="313" mass="33972">MRSIAVTSAVVVSVLLAACGEEKDKPASQVAAKVNKTEISVHQINHMLQRQPGLKPEQAEGASRTVLERLIDQQLAVQKAEEMKLDRDPRVVQAMDAAKREILSRVYLEKVAEAASKPSPEEVRSYYQAKPALFSQRRVYNLQEIAIQTDKAQLPVLQEQLKSAKSTGEFLEYLKANNIKFGVNQAARAAEQLPLNMLDAFHQMKDGQAMMVPTENGVQAIVLVASREMPVDEIKARPAIEQFILNERKRKVVEDEIKALRKNAEIQYVGKFAQAAPAKGDAASAAAAPAPAPAGSAAAGNDAAISKGLSGLK</sequence>
<name>A0A0G3BKL8_9BURK</name>
<gene>
    <name evidence="4" type="ORF">AAW51_1215</name>
</gene>
<dbReference type="Gene3D" id="1.10.4030.10">
    <property type="entry name" value="Porin chaperone SurA, peptide-binding domain"/>
    <property type="match status" value="1"/>
</dbReference>
<dbReference type="InterPro" id="IPR046357">
    <property type="entry name" value="PPIase_dom_sf"/>
</dbReference>
<protein>
    <submittedName>
        <fullName evidence="4">Peptidylprolyl isomerase</fullName>
    </submittedName>
</protein>
<dbReference type="EMBL" id="CP011371">
    <property type="protein sequence ID" value="AKJ27906.1"/>
    <property type="molecule type" value="Genomic_DNA"/>
</dbReference>
<dbReference type="AlphaFoldDB" id="A0A0G3BKL8"/>
<dbReference type="Proteomes" id="UP000035352">
    <property type="component" value="Chromosome"/>
</dbReference>
<dbReference type="STRING" id="413882.AAW51_1215"/>
<dbReference type="InterPro" id="IPR050280">
    <property type="entry name" value="OMP_Chaperone_SurA"/>
</dbReference>
<dbReference type="KEGG" id="pbh:AAW51_1215"/>
<keyword evidence="1" id="KW-0732">Signal</keyword>